<name>A0A1F6FJW4_9BACT</name>
<protein>
    <recommendedName>
        <fullName evidence="2">DUF5671 domain-containing protein</fullName>
    </recommendedName>
</protein>
<evidence type="ECO:0000313" key="3">
    <source>
        <dbReference type="EMBL" id="OGG86144.1"/>
    </source>
</evidence>
<comment type="caution">
    <text evidence="3">The sequence shown here is derived from an EMBL/GenBank/DDBJ whole genome shotgun (WGS) entry which is preliminary data.</text>
</comment>
<feature type="transmembrane region" description="Helical" evidence="1">
    <location>
        <begin position="12"/>
        <end position="30"/>
    </location>
</feature>
<dbReference type="EMBL" id="MFMS01000002">
    <property type="protein sequence ID" value="OGG86144.1"/>
    <property type="molecule type" value="Genomic_DNA"/>
</dbReference>
<proteinExistence type="predicted"/>
<reference evidence="3 4" key="1">
    <citation type="journal article" date="2016" name="Nat. Commun.">
        <title>Thousands of microbial genomes shed light on interconnected biogeochemical processes in an aquifer system.</title>
        <authorList>
            <person name="Anantharaman K."/>
            <person name="Brown C.T."/>
            <person name="Hug L.A."/>
            <person name="Sharon I."/>
            <person name="Castelle C.J."/>
            <person name="Probst A.J."/>
            <person name="Thomas B.C."/>
            <person name="Singh A."/>
            <person name="Wilkins M.J."/>
            <person name="Karaoz U."/>
            <person name="Brodie E.L."/>
            <person name="Williams K.H."/>
            <person name="Hubbard S.S."/>
            <person name="Banfield J.F."/>
        </authorList>
    </citation>
    <scope>NUCLEOTIDE SEQUENCE [LARGE SCALE GENOMIC DNA]</scope>
</reference>
<keyword evidence="1" id="KW-0812">Transmembrane</keyword>
<keyword evidence="1" id="KW-1133">Transmembrane helix</keyword>
<dbReference type="InterPro" id="IPR043728">
    <property type="entry name" value="DUF5671"/>
</dbReference>
<feature type="transmembrane region" description="Helical" evidence="1">
    <location>
        <begin position="50"/>
        <end position="68"/>
    </location>
</feature>
<keyword evidence="1" id="KW-0472">Membrane</keyword>
<feature type="transmembrane region" description="Helical" evidence="1">
    <location>
        <begin position="122"/>
        <end position="142"/>
    </location>
</feature>
<feature type="transmembrane region" description="Helical" evidence="1">
    <location>
        <begin position="89"/>
        <end position="110"/>
    </location>
</feature>
<organism evidence="3 4">
    <name type="scientific">Candidatus Kaiserbacteria bacterium RIFOXYB1_FULL_46_14</name>
    <dbReference type="NCBI Taxonomy" id="1798531"/>
    <lineage>
        <taxon>Bacteria</taxon>
        <taxon>Candidatus Kaiseribacteriota</taxon>
    </lineage>
</organism>
<evidence type="ECO:0000256" key="1">
    <source>
        <dbReference type="SAM" id="Phobius"/>
    </source>
</evidence>
<dbReference type="STRING" id="1798531.A2392_01635"/>
<evidence type="ECO:0000313" key="4">
    <source>
        <dbReference type="Proteomes" id="UP000177395"/>
    </source>
</evidence>
<evidence type="ECO:0000259" key="2">
    <source>
        <dbReference type="Pfam" id="PF18920"/>
    </source>
</evidence>
<dbReference type="Proteomes" id="UP000177395">
    <property type="component" value="Unassembled WGS sequence"/>
</dbReference>
<dbReference type="AlphaFoldDB" id="A0A1F6FJW4"/>
<accession>A0A1F6FJW4</accession>
<sequence length="298" mass="32997">MAKSFVLQLASLVTLFVSLPAFITLVFGIINLQFPDAADAYWQVTGTEDSIRYSIAVVAIFFPAYLILTRLVNRARRNEGQLYHTLTRWLVYIALLVGGVVMLTDLAVVVYTFLGGEITTRFVLKALALLAVIGAASYYYALDAKQYWQKREQTSVMIGIAALAVVLLAAGFGISKISSPSEAREIKLDQQQISDLQEIEWRVEAFYQSNASFPADLETLYEGLPVPVAPTGRDAYGYSITGPDSFLLCATFANETPESERQTPKPVSVAENAYLQNQNWDHLAGEHCFTRRVITTGE</sequence>
<gene>
    <name evidence="3" type="ORF">A2392_01635</name>
</gene>
<dbReference type="Pfam" id="PF18920">
    <property type="entry name" value="DUF5671"/>
    <property type="match status" value="1"/>
</dbReference>
<feature type="domain" description="DUF5671" evidence="2">
    <location>
        <begin position="6"/>
        <end position="134"/>
    </location>
</feature>
<feature type="transmembrane region" description="Helical" evidence="1">
    <location>
        <begin position="154"/>
        <end position="174"/>
    </location>
</feature>